<dbReference type="Proteomes" id="UP001597560">
    <property type="component" value="Unassembled WGS sequence"/>
</dbReference>
<keyword evidence="3" id="KW-1185">Reference proteome</keyword>
<evidence type="ECO:0000313" key="2">
    <source>
        <dbReference type="EMBL" id="MFD2964567.1"/>
    </source>
</evidence>
<feature type="domain" description="Filamentation induced by cAMP protein Fic-like C-terminal" evidence="1">
    <location>
        <begin position="3"/>
        <end position="53"/>
    </location>
</feature>
<sequence>MQTYKRAEIFAYAGLKNETNNINRSLKVLETMNLVEMTIKDKPRSSLQMYQLTDKGKELLRKVGVEI</sequence>
<dbReference type="InterPro" id="IPR036390">
    <property type="entry name" value="WH_DNA-bd_sf"/>
</dbReference>
<dbReference type="RefSeq" id="WP_377612844.1">
    <property type="nucleotide sequence ID" value="NZ_JBHUPA010000016.1"/>
</dbReference>
<accession>A0ABW6B5G9</accession>
<protein>
    <submittedName>
        <fullName evidence="2">Fic family protein</fullName>
    </submittedName>
</protein>
<dbReference type="SUPFAM" id="SSF46785">
    <property type="entry name" value="Winged helix' DNA-binding domain"/>
    <property type="match status" value="1"/>
</dbReference>
<dbReference type="Pfam" id="PF21247">
    <property type="entry name" value="Fic-like_C"/>
    <property type="match status" value="1"/>
</dbReference>
<evidence type="ECO:0000259" key="1">
    <source>
        <dbReference type="Pfam" id="PF21247"/>
    </source>
</evidence>
<name>A0ABW6B5G9_9SPHI</name>
<gene>
    <name evidence="2" type="ORF">ACFS6J_22390</name>
</gene>
<organism evidence="2 3">
    <name type="scientific">Olivibacter jilunii</name>
    <dbReference type="NCBI Taxonomy" id="985016"/>
    <lineage>
        <taxon>Bacteria</taxon>
        <taxon>Pseudomonadati</taxon>
        <taxon>Bacteroidota</taxon>
        <taxon>Sphingobacteriia</taxon>
        <taxon>Sphingobacteriales</taxon>
        <taxon>Sphingobacteriaceae</taxon>
        <taxon>Olivibacter</taxon>
    </lineage>
</organism>
<dbReference type="InterPro" id="IPR049514">
    <property type="entry name" value="Fic-like_C"/>
</dbReference>
<dbReference type="EMBL" id="JBHUPA010000016">
    <property type="protein sequence ID" value="MFD2964567.1"/>
    <property type="molecule type" value="Genomic_DNA"/>
</dbReference>
<proteinExistence type="predicted"/>
<comment type="caution">
    <text evidence="2">The sequence shown here is derived from an EMBL/GenBank/DDBJ whole genome shotgun (WGS) entry which is preliminary data.</text>
</comment>
<evidence type="ECO:0000313" key="3">
    <source>
        <dbReference type="Proteomes" id="UP001597560"/>
    </source>
</evidence>
<reference evidence="3" key="1">
    <citation type="journal article" date="2019" name="Int. J. Syst. Evol. Microbiol.">
        <title>The Global Catalogue of Microorganisms (GCM) 10K type strain sequencing project: providing services to taxonomists for standard genome sequencing and annotation.</title>
        <authorList>
            <consortium name="The Broad Institute Genomics Platform"/>
            <consortium name="The Broad Institute Genome Sequencing Center for Infectious Disease"/>
            <person name="Wu L."/>
            <person name="Ma J."/>
        </authorList>
    </citation>
    <scope>NUCLEOTIDE SEQUENCE [LARGE SCALE GENOMIC DNA]</scope>
    <source>
        <strain evidence="3">KCTC 23098</strain>
    </source>
</reference>